<evidence type="ECO:0000313" key="2">
    <source>
        <dbReference type="EMBL" id="CAF1348455.1"/>
    </source>
</evidence>
<accession>A0A815H8G8</accession>
<evidence type="ECO:0000313" key="3">
    <source>
        <dbReference type="EMBL" id="CAF3998150.1"/>
    </source>
</evidence>
<comment type="caution">
    <text evidence="2">The sequence shown here is derived from an EMBL/GenBank/DDBJ whole genome shotgun (WGS) entry which is preliminary data.</text>
</comment>
<keyword evidence="1" id="KW-0472">Membrane</keyword>
<keyword evidence="1" id="KW-1133">Transmembrane helix</keyword>
<feature type="transmembrane region" description="Helical" evidence="1">
    <location>
        <begin position="124"/>
        <end position="145"/>
    </location>
</feature>
<protein>
    <submittedName>
        <fullName evidence="2">Uncharacterized protein</fullName>
    </submittedName>
</protein>
<dbReference type="Proteomes" id="UP000663844">
    <property type="component" value="Unassembled WGS sequence"/>
</dbReference>
<evidence type="ECO:0000313" key="4">
    <source>
        <dbReference type="Proteomes" id="UP000663845"/>
    </source>
</evidence>
<gene>
    <name evidence="2" type="ORF">JYZ213_LOCUS34898</name>
    <name evidence="3" type="ORF">OXD698_LOCUS29356</name>
</gene>
<dbReference type="EMBL" id="CAJOAZ010003292">
    <property type="protein sequence ID" value="CAF3998150.1"/>
    <property type="molecule type" value="Genomic_DNA"/>
</dbReference>
<organism evidence="2 4">
    <name type="scientific">Adineta steineri</name>
    <dbReference type="NCBI Taxonomy" id="433720"/>
    <lineage>
        <taxon>Eukaryota</taxon>
        <taxon>Metazoa</taxon>
        <taxon>Spiralia</taxon>
        <taxon>Gnathifera</taxon>
        <taxon>Rotifera</taxon>
        <taxon>Eurotatoria</taxon>
        <taxon>Bdelloidea</taxon>
        <taxon>Adinetida</taxon>
        <taxon>Adinetidae</taxon>
        <taxon>Adineta</taxon>
    </lineage>
</organism>
<dbReference type="EMBL" id="CAJNOG010000741">
    <property type="protein sequence ID" value="CAF1348455.1"/>
    <property type="molecule type" value="Genomic_DNA"/>
</dbReference>
<dbReference type="AlphaFoldDB" id="A0A815H8G8"/>
<dbReference type="Proteomes" id="UP000663845">
    <property type="component" value="Unassembled WGS sequence"/>
</dbReference>
<sequence length="208" mass="23138">MGHHHWKQVISKNTDRTGFSRTTIGLFTRCVPSVDRKSELCFPNMYPAINSGCLGTNIINRYDCLPRTLNATCGCDFLPSTKGIAACAIIAAVLLGIAIILLFIHSIKTTETRTIGLCLSFLPLLLLLLAFLFILTALILVGCYLSRDIMQLIRTNPTTSWGDLRQQAKDVADIRIGWASGLEIIALVFTFFSFILYSIFVFRLGRTE</sequence>
<reference evidence="2" key="1">
    <citation type="submission" date="2021-02" db="EMBL/GenBank/DDBJ databases">
        <authorList>
            <person name="Nowell W R."/>
        </authorList>
    </citation>
    <scope>NUCLEOTIDE SEQUENCE</scope>
</reference>
<proteinExistence type="predicted"/>
<feature type="transmembrane region" description="Helical" evidence="1">
    <location>
        <begin position="84"/>
        <end position="104"/>
    </location>
</feature>
<evidence type="ECO:0000256" key="1">
    <source>
        <dbReference type="SAM" id="Phobius"/>
    </source>
</evidence>
<feature type="transmembrane region" description="Helical" evidence="1">
    <location>
        <begin position="184"/>
        <end position="205"/>
    </location>
</feature>
<keyword evidence="1" id="KW-0812">Transmembrane</keyword>
<dbReference type="Gene3D" id="1.20.140.150">
    <property type="match status" value="1"/>
</dbReference>
<name>A0A815H8G8_9BILA</name>